<protein>
    <recommendedName>
        <fullName evidence="4">DUF3048 domain-containing protein</fullName>
    </recommendedName>
</protein>
<evidence type="ECO:0000313" key="3">
    <source>
        <dbReference type="Proteomes" id="UP000751518"/>
    </source>
</evidence>
<dbReference type="Gene3D" id="3.50.90.10">
    <property type="entry name" value="YerB-like"/>
    <property type="match status" value="1"/>
</dbReference>
<evidence type="ECO:0008006" key="4">
    <source>
        <dbReference type="Google" id="ProtNLM"/>
    </source>
</evidence>
<accession>A0A955LL57</accession>
<keyword evidence="1" id="KW-0472">Membrane</keyword>
<keyword evidence="1" id="KW-0812">Transmembrane</keyword>
<evidence type="ECO:0000256" key="1">
    <source>
        <dbReference type="SAM" id="Phobius"/>
    </source>
</evidence>
<dbReference type="InterPro" id="IPR023158">
    <property type="entry name" value="YerB-like_sf"/>
</dbReference>
<evidence type="ECO:0000313" key="2">
    <source>
        <dbReference type="EMBL" id="MCA9392494.1"/>
    </source>
</evidence>
<comment type="caution">
    <text evidence="2">The sequence shown here is derived from an EMBL/GenBank/DDBJ whole genome shotgun (WGS) entry which is preliminary data.</text>
</comment>
<dbReference type="Proteomes" id="UP000751518">
    <property type="component" value="Unassembled WGS sequence"/>
</dbReference>
<proteinExistence type="predicted"/>
<organism evidence="2 3">
    <name type="scientific">candidate division WWE3 bacterium</name>
    <dbReference type="NCBI Taxonomy" id="2053526"/>
    <lineage>
        <taxon>Bacteria</taxon>
        <taxon>Katanobacteria</taxon>
    </lineage>
</organism>
<keyword evidence="1" id="KW-1133">Transmembrane helix</keyword>
<gene>
    <name evidence="2" type="ORF">KC614_04855</name>
</gene>
<name>A0A955LL57_UNCKA</name>
<dbReference type="EMBL" id="JAGQKZ010000062">
    <property type="protein sequence ID" value="MCA9392494.1"/>
    <property type="molecule type" value="Genomic_DNA"/>
</dbReference>
<feature type="non-terminal residue" evidence="2">
    <location>
        <position position="140"/>
    </location>
</feature>
<dbReference type="AlphaFoldDB" id="A0A955LL57"/>
<feature type="transmembrane region" description="Helical" evidence="1">
    <location>
        <begin position="44"/>
        <end position="66"/>
    </location>
</feature>
<reference evidence="2" key="2">
    <citation type="journal article" date="2021" name="Microbiome">
        <title>Successional dynamics and alternative stable states in a saline activated sludge microbial community over 9 years.</title>
        <authorList>
            <person name="Wang Y."/>
            <person name="Ye J."/>
            <person name="Ju F."/>
            <person name="Liu L."/>
            <person name="Boyd J.A."/>
            <person name="Deng Y."/>
            <person name="Parks D.H."/>
            <person name="Jiang X."/>
            <person name="Yin X."/>
            <person name="Woodcroft B.J."/>
            <person name="Tyson G.W."/>
            <person name="Hugenholtz P."/>
            <person name="Polz M.F."/>
            <person name="Zhang T."/>
        </authorList>
    </citation>
    <scope>NUCLEOTIDE SEQUENCE</scope>
    <source>
        <strain evidence="2">HKST-UBA03</strain>
    </source>
</reference>
<dbReference type="SUPFAM" id="SSF159774">
    <property type="entry name" value="YerB-like"/>
    <property type="match status" value="1"/>
</dbReference>
<reference evidence="2" key="1">
    <citation type="submission" date="2020-04" db="EMBL/GenBank/DDBJ databases">
        <authorList>
            <person name="Zhang T."/>
        </authorList>
    </citation>
    <scope>NUCLEOTIDE SEQUENCE</scope>
    <source>
        <strain evidence="2">HKST-UBA03</strain>
    </source>
</reference>
<sequence>MNDDIILNEDNLTDVHHVGVAGKVKVKLNLIAAKWKAMTKRQRFVYGGGAGVVVLLLVVTIGAVALSGKNDSGSLHNNLSDNNNVALITPEEPKTKTLPLTGEYVTEATYNEVIARPAVAIVVENTPEARNQSSLSLADV</sequence>